<gene>
    <name evidence="1" type="ORF">NDU88_007437</name>
</gene>
<keyword evidence="2" id="KW-1185">Reference proteome</keyword>
<name>A0AAV7PL96_PLEWA</name>
<evidence type="ECO:0000313" key="2">
    <source>
        <dbReference type="Proteomes" id="UP001066276"/>
    </source>
</evidence>
<dbReference type="Proteomes" id="UP001066276">
    <property type="component" value="Chromosome 7"/>
</dbReference>
<protein>
    <submittedName>
        <fullName evidence="1">Uncharacterized protein</fullName>
    </submittedName>
</protein>
<proteinExistence type="predicted"/>
<sequence length="71" mass="7994">MNGRRTDERRGSMQVCSKYKTSLTTPHSRVRKQRTRDRCFLLHTGSARSCNAFFTASVKPEESLTAAALST</sequence>
<accession>A0AAV7PL96</accession>
<comment type="caution">
    <text evidence="1">The sequence shown here is derived from an EMBL/GenBank/DDBJ whole genome shotgun (WGS) entry which is preliminary data.</text>
</comment>
<dbReference type="AlphaFoldDB" id="A0AAV7PL96"/>
<organism evidence="1 2">
    <name type="scientific">Pleurodeles waltl</name>
    <name type="common">Iberian ribbed newt</name>
    <dbReference type="NCBI Taxonomy" id="8319"/>
    <lineage>
        <taxon>Eukaryota</taxon>
        <taxon>Metazoa</taxon>
        <taxon>Chordata</taxon>
        <taxon>Craniata</taxon>
        <taxon>Vertebrata</taxon>
        <taxon>Euteleostomi</taxon>
        <taxon>Amphibia</taxon>
        <taxon>Batrachia</taxon>
        <taxon>Caudata</taxon>
        <taxon>Salamandroidea</taxon>
        <taxon>Salamandridae</taxon>
        <taxon>Pleurodelinae</taxon>
        <taxon>Pleurodeles</taxon>
    </lineage>
</organism>
<reference evidence="1" key="1">
    <citation type="journal article" date="2022" name="bioRxiv">
        <title>Sequencing and chromosome-scale assembly of the giantPleurodeles waltlgenome.</title>
        <authorList>
            <person name="Brown T."/>
            <person name="Elewa A."/>
            <person name="Iarovenko S."/>
            <person name="Subramanian E."/>
            <person name="Araus A.J."/>
            <person name="Petzold A."/>
            <person name="Susuki M."/>
            <person name="Suzuki K.-i.T."/>
            <person name="Hayashi T."/>
            <person name="Toyoda A."/>
            <person name="Oliveira C."/>
            <person name="Osipova E."/>
            <person name="Leigh N.D."/>
            <person name="Simon A."/>
            <person name="Yun M.H."/>
        </authorList>
    </citation>
    <scope>NUCLEOTIDE SEQUENCE</scope>
    <source>
        <strain evidence="1">20211129_DDA</strain>
        <tissue evidence="1">Liver</tissue>
    </source>
</reference>
<dbReference type="EMBL" id="JANPWB010000011">
    <property type="protein sequence ID" value="KAJ1129066.1"/>
    <property type="molecule type" value="Genomic_DNA"/>
</dbReference>
<evidence type="ECO:0000313" key="1">
    <source>
        <dbReference type="EMBL" id="KAJ1129066.1"/>
    </source>
</evidence>